<keyword evidence="6" id="KW-1003">Cell membrane</keyword>
<feature type="transmembrane region" description="Helical" evidence="12">
    <location>
        <begin position="279"/>
        <end position="300"/>
    </location>
</feature>
<evidence type="ECO:0000256" key="2">
    <source>
        <dbReference type="ARBA" id="ARBA00004651"/>
    </source>
</evidence>
<dbReference type="NCBIfam" id="TIGR00797">
    <property type="entry name" value="matE"/>
    <property type="match status" value="1"/>
</dbReference>
<evidence type="ECO:0000256" key="6">
    <source>
        <dbReference type="ARBA" id="ARBA00022475"/>
    </source>
</evidence>
<keyword evidence="5" id="KW-0050">Antiport</keyword>
<protein>
    <recommendedName>
        <fullName evidence="3">Probable multidrug resistance protein NorM</fullName>
    </recommendedName>
    <alternativeName>
        <fullName evidence="11">Multidrug-efflux transporter</fullName>
    </alternativeName>
</protein>
<sequence>MNIIQRTRTYWLPLISLAIPAMMESLLQSIVGFVDSLFISKLGLVEVASVGMANAILQIYFAVFLATGTAATVLVATYTGANDSQKVKKVISHSIILTIVIGIAFGILSFFFAEHMFRLMGANEHVLQTGIVYFQIVATPSIFISMMFTLGAIIRGTGDTKTPMRIGLWMNGIHIILDYIFIFCVCFEGLGIIGAGIATVFARIFGVILLFIHLKKKQLLVFSTDMWTFQKSVMLQFVRLSIPSSMERLFMRFGQIIYFGMIVRMGTKVHATHTLTGNFTLFSSIVGTGLATATTTLVGKSLGAGQYNEAKAYSLISIVCTSVMMTGVTFLLFLTSPLTARVFTHNETVISLIVAVLGIDTIAQPATAIVTMLTSVLQANKDAKFPMYVTAFGIWAIRTIGVYILGIYFGLGLIGVWLSIAIDNYVRAALLYWRYRSLTWSRGDHTY</sequence>
<dbReference type="InterPro" id="IPR002528">
    <property type="entry name" value="MATE_fam"/>
</dbReference>
<evidence type="ECO:0000256" key="4">
    <source>
        <dbReference type="ARBA" id="ARBA00022448"/>
    </source>
</evidence>
<feature type="transmembrane region" description="Helical" evidence="12">
    <location>
        <begin position="12"/>
        <end position="39"/>
    </location>
</feature>
<dbReference type="GO" id="GO:0042910">
    <property type="term" value="F:xenobiotic transmembrane transporter activity"/>
    <property type="evidence" value="ECO:0007669"/>
    <property type="project" value="InterPro"/>
</dbReference>
<evidence type="ECO:0000313" key="13">
    <source>
        <dbReference type="EMBL" id="CUA80029.1"/>
    </source>
</evidence>
<feature type="transmembrane region" description="Helical" evidence="12">
    <location>
        <begin position="189"/>
        <end position="212"/>
    </location>
</feature>
<keyword evidence="4" id="KW-0813">Transport</keyword>
<evidence type="ECO:0000256" key="7">
    <source>
        <dbReference type="ARBA" id="ARBA00022692"/>
    </source>
</evidence>
<feature type="transmembrane region" description="Helical" evidence="12">
    <location>
        <begin position="166"/>
        <end position="183"/>
    </location>
</feature>
<dbReference type="GO" id="GO:0006811">
    <property type="term" value="P:monoatomic ion transport"/>
    <property type="evidence" value="ECO:0007669"/>
    <property type="project" value="UniProtKB-KW"/>
</dbReference>
<feature type="transmembrane region" description="Helical" evidence="12">
    <location>
        <begin position="349"/>
        <end position="373"/>
    </location>
</feature>
<dbReference type="Pfam" id="PF01554">
    <property type="entry name" value="MatE"/>
    <property type="match status" value="2"/>
</dbReference>
<comment type="function">
    <text evidence="1">Multidrug efflux pump.</text>
</comment>
<organism evidence="13 14">
    <name type="scientific">Anoxybacillus suryakundensis</name>
    <dbReference type="NCBI Taxonomy" id="1325335"/>
    <lineage>
        <taxon>Bacteria</taxon>
        <taxon>Bacillati</taxon>
        <taxon>Bacillota</taxon>
        <taxon>Bacilli</taxon>
        <taxon>Bacillales</taxon>
        <taxon>Anoxybacillaceae</taxon>
        <taxon>Anoxybacillus</taxon>
    </lineage>
</organism>
<accession>A0A0K6GMQ5</accession>
<keyword evidence="7 12" id="KW-0812">Transmembrane</keyword>
<feature type="transmembrane region" description="Helical" evidence="12">
    <location>
        <begin position="385"/>
        <end position="408"/>
    </location>
</feature>
<comment type="subcellular location">
    <subcellularLocation>
        <location evidence="2">Cell membrane</location>
        <topology evidence="2">Multi-pass membrane protein</topology>
    </subcellularLocation>
</comment>
<feature type="transmembrane region" description="Helical" evidence="12">
    <location>
        <begin position="59"/>
        <end position="78"/>
    </location>
</feature>
<evidence type="ECO:0000256" key="12">
    <source>
        <dbReference type="SAM" id="Phobius"/>
    </source>
</evidence>
<evidence type="ECO:0000256" key="5">
    <source>
        <dbReference type="ARBA" id="ARBA00022449"/>
    </source>
</evidence>
<dbReference type="Proteomes" id="UP000182738">
    <property type="component" value="Unassembled WGS sequence"/>
</dbReference>
<name>A0A0K6GMQ5_9BACL</name>
<dbReference type="AlphaFoldDB" id="A0A0K6GMQ5"/>
<evidence type="ECO:0000256" key="9">
    <source>
        <dbReference type="ARBA" id="ARBA00023065"/>
    </source>
</evidence>
<evidence type="ECO:0000256" key="1">
    <source>
        <dbReference type="ARBA" id="ARBA00003408"/>
    </source>
</evidence>
<gene>
    <name evidence="13" type="ORF">Ga0061060_10741</name>
</gene>
<proteinExistence type="predicted"/>
<dbReference type="PIRSF" id="PIRSF006603">
    <property type="entry name" value="DinF"/>
    <property type="match status" value="1"/>
</dbReference>
<feature type="transmembrane region" description="Helical" evidence="12">
    <location>
        <begin position="132"/>
        <end position="154"/>
    </location>
</feature>
<dbReference type="RefSeq" id="WP_245191152.1">
    <property type="nucleotide sequence ID" value="NZ_BAABDZ010000010.1"/>
</dbReference>
<dbReference type="GO" id="GO:0005886">
    <property type="term" value="C:plasma membrane"/>
    <property type="evidence" value="ECO:0007669"/>
    <property type="project" value="UniProtKB-SubCell"/>
</dbReference>
<keyword evidence="9" id="KW-0406">Ion transport</keyword>
<keyword evidence="10 12" id="KW-0472">Membrane</keyword>
<evidence type="ECO:0000256" key="10">
    <source>
        <dbReference type="ARBA" id="ARBA00023136"/>
    </source>
</evidence>
<keyword evidence="8 12" id="KW-1133">Transmembrane helix</keyword>
<dbReference type="CDD" id="cd13137">
    <property type="entry name" value="MATE_NorM_like"/>
    <property type="match status" value="1"/>
</dbReference>
<dbReference type="PANTHER" id="PTHR43298">
    <property type="entry name" value="MULTIDRUG RESISTANCE PROTEIN NORM-RELATED"/>
    <property type="match status" value="1"/>
</dbReference>
<dbReference type="InterPro" id="IPR050222">
    <property type="entry name" value="MATE_MdtK"/>
</dbReference>
<feature type="transmembrane region" description="Helical" evidence="12">
    <location>
        <begin position="90"/>
        <end position="112"/>
    </location>
</feature>
<dbReference type="PANTHER" id="PTHR43298:SF4">
    <property type="entry name" value="DRUG_SODIUM ANTIPORTER"/>
    <property type="match status" value="1"/>
</dbReference>
<evidence type="ECO:0000313" key="14">
    <source>
        <dbReference type="Proteomes" id="UP000182738"/>
    </source>
</evidence>
<dbReference type="GO" id="GO:0015297">
    <property type="term" value="F:antiporter activity"/>
    <property type="evidence" value="ECO:0007669"/>
    <property type="project" value="UniProtKB-KW"/>
</dbReference>
<dbReference type="STRING" id="1325335.GCA_001418025_01337"/>
<dbReference type="InterPro" id="IPR048279">
    <property type="entry name" value="MdtK-like"/>
</dbReference>
<reference evidence="14" key="1">
    <citation type="submission" date="2015-08" db="EMBL/GenBank/DDBJ databases">
        <authorList>
            <person name="Varghese N."/>
        </authorList>
    </citation>
    <scope>NUCLEOTIDE SEQUENCE [LARGE SCALE GENOMIC DNA]</scope>
    <source>
        <strain evidence="14">DSM 27374</strain>
    </source>
</reference>
<keyword evidence="14" id="KW-1185">Reference proteome</keyword>
<feature type="transmembrane region" description="Helical" evidence="12">
    <location>
        <begin position="312"/>
        <end position="334"/>
    </location>
</feature>
<evidence type="ECO:0000256" key="8">
    <source>
        <dbReference type="ARBA" id="ARBA00022989"/>
    </source>
</evidence>
<dbReference type="EMBL" id="CYGZ01000007">
    <property type="protein sequence ID" value="CUA80029.1"/>
    <property type="molecule type" value="Genomic_DNA"/>
</dbReference>
<evidence type="ECO:0000256" key="3">
    <source>
        <dbReference type="ARBA" id="ARBA00020268"/>
    </source>
</evidence>
<evidence type="ECO:0000256" key="11">
    <source>
        <dbReference type="ARBA" id="ARBA00031636"/>
    </source>
</evidence>